<dbReference type="Gene3D" id="3.30.40.10">
    <property type="entry name" value="Zinc/RING finger domain, C3HC4 (zinc finger)"/>
    <property type="match status" value="1"/>
</dbReference>
<dbReference type="SUPFAM" id="SSF57903">
    <property type="entry name" value="FYVE/PHD zinc finger"/>
    <property type="match status" value="1"/>
</dbReference>
<feature type="region of interest" description="Disordered" evidence="1">
    <location>
        <begin position="137"/>
        <end position="165"/>
    </location>
</feature>
<keyword evidence="3" id="KW-1185">Reference proteome</keyword>
<dbReference type="InterPro" id="IPR013083">
    <property type="entry name" value="Znf_RING/FYVE/PHD"/>
</dbReference>
<dbReference type="Proteomes" id="UP000801492">
    <property type="component" value="Unassembled WGS sequence"/>
</dbReference>
<proteinExistence type="predicted"/>
<comment type="caution">
    <text evidence="2">The sequence shown here is derived from an EMBL/GenBank/DDBJ whole genome shotgun (WGS) entry which is preliminary data.</text>
</comment>
<protein>
    <recommendedName>
        <fullName evidence="4">Phorbol-ester/DAG-type domain-containing protein</fullName>
    </recommendedName>
</protein>
<dbReference type="InterPro" id="IPR011011">
    <property type="entry name" value="Znf_FYVE_PHD"/>
</dbReference>
<organism evidence="2 3">
    <name type="scientific">Ignelater luminosus</name>
    <name type="common">Cucubano</name>
    <name type="synonym">Pyrophorus luminosus</name>
    <dbReference type="NCBI Taxonomy" id="2038154"/>
    <lineage>
        <taxon>Eukaryota</taxon>
        <taxon>Metazoa</taxon>
        <taxon>Ecdysozoa</taxon>
        <taxon>Arthropoda</taxon>
        <taxon>Hexapoda</taxon>
        <taxon>Insecta</taxon>
        <taxon>Pterygota</taxon>
        <taxon>Neoptera</taxon>
        <taxon>Endopterygota</taxon>
        <taxon>Coleoptera</taxon>
        <taxon>Polyphaga</taxon>
        <taxon>Elateriformia</taxon>
        <taxon>Elateroidea</taxon>
        <taxon>Elateridae</taxon>
        <taxon>Agrypninae</taxon>
        <taxon>Pyrophorini</taxon>
        <taxon>Ignelater</taxon>
    </lineage>
</organism>
<sequence>MRTYKRKTAAGSIFSQQLNDAAKAVMNEGKNSESGTPSIDYAAPRQVFFSDQENSLKKILLTNGINLLWIFPERRSSPCLRVQAEKEAGTSYKENVQFDPSQGFSPEIVLPYPRKIGTAIRRKRKATILTDTSEKNALQEEQNKTTKKVKKQKQKIDKKRRKVLQSSKESKEDDYACLVYCEVYSESLPGQKWIQCQVCKELAHTKCAPNAGLTWDETLIVTQSISMLNLLRHRSLENWVSSVADRALQYWEGRSLSSF</sequence>
<dbReference type="OrthoDB" id="4327074at2759"/>
<evidence type="ECO:0000256" key="1">
    <source>
        <dbReference type="SAM" id="MobiDB-lite"/>
    </source>
</evidence>
<evidence type="ECO:0008006" key="4">
    <source>
        <dbReference type="Google" id="ProtNLM"/>
    </source>
</evidence>
<reference evidence="2" key="1">
    <citation type="submission" date="2019-08" db="EMBL/GenBank/DDBJ databases">
        <title>The genome of the North American firefly Photinus pyralis.</title>
        <authorList>
            <consortium name="Photinus pyralis genome working group"/>
            <person name="Fallon T.R."/>
            <person name="Sander Lower S.E."/>
            <person name="Weng J.-K."/>
        </authorList>
    </citation>
    <scope>NUCLEOTIDE SEQUENCE</scope>
    <source>
        <strain evidence="2">TRF0915ILg1</strain>
        <tissue evidence="2">Whole body</tissue>
    </source>
</reference>
<evidence type="ECO:0000313" key="3">
    <source>
        <dbReference type="Proteomes" id="UP000801492"/>
    </source>
</evidence>
<accession>A0A8K0C7M1</accession>
<name>A0A8K0C7M1_IGNLU</name>
<evidence type="ECO:0000313" key="2">
    <source>
        <dbReference type="EMBL" id="KAF2880322.1"/>
    </source>
</evidence>
<feature type="compositionally biased region" description="Basic residues" evidence="1">
    <location>
        <begin position="145"/>
        <end position="163"/>
    </location>
</feature>
<dbReference type="EMBL" id="VTPC01090984">
    <property type="protein sequence ID" value="KAF2880322.1"/>
    <property type="molecule type" value="Genomic_DNA"/>
</dbReference>
<dbReference type="AlphaFoldDB" id="A0A8K0C7M1"/>
<gene>
    <name evidence="2" type="ORF">ILUMI_25850</name>
</gene>